<dbReference type="AlphaFoldDB" id="L8P699"/>
<organism evidence="1 2">
    <name type="scientific">Streptomyces viridochromogenes Tue57</name>
    <dbReference type="NCBI Taxonomy" id="1160705"/>
    <lineage>
        <taxon>Bacteria</taxon>
        <taxon>Bacillati</taxon>
        <taxon>Actinomycetota</taxon>
        <taxon>Actinomycetes</taxon>
        <taxon>Kitasatosporales</taxon>
        <taxon>Streptomycetaceae</taxon>
        <taxon>Streptomyces</taxon>
    </lineage>
</organism>
<dbReference type="EMBL" id="AMLP01000222">
    <property type="protein sequence ID" value="ELS51975.1"/>
    <property type="molecule type" value="Genomic_DNA"/>
</dbReference>
<name>L8P699_STRVR</name>
<proteinExistence type="predicted"/>
<dbReference type="Proteomes" id="UP000011205">
    <property type="component" value="Unassembled WGS sequence"/>
</dbReference>
<evidence type="ECO:0000313" key="2">
    <source>
        <dbReference type="Proteomes" id="UP000011205"/>
    </source>
</evidence>
<reference evidence="1 2" key="1">
    <citation type="journal article" date="2013" name="Genome Announc.">
        <title>Draft Genome Sequence of Streptomyces viridochromogenes Strain Tu57, Producer of Avilamycin.</title>
        <authorList>
            <person name="Gruning B.A."/>
            <person name="Erxleben A."/>
            <person name="Hahnlein A."/>
            <person name="Gunther S."/>
        </authorList>
    </citation>
    <scope>NUCLEOTIDE SEQUENCE [LARGE SCALE GENOMIC DNA]</scope>
    <source>
        <strain evidence="1 2">Tue57</strain>
    </source>
</reference>
<protein>
    <submittedName>
        <fullName evidence="1">Uncharacterized protein</fullName>
    </submittedName>
</protein>
<sequence length="30" mass="3214">MFRAIAVLPPSPSSVDLATSLPPFGNVEHY</sequence>
<gene>
    <name evidence="1" type="ORF">STVIR_7047</name>
</gene>
<evidence type="ECO:0000313" key="1">
    <source>
        <dbReference type="EMBL" id="ELS51975.1"/>
    </source>
</evidence>
<comment type="caution">
    <text evidence="1">The sequence shown here is derived from an EMBL/GenBank/DDBJ whole genome shotgun (WGS) entry which is preliminary data.</text>
</comment>
<accession>L8P699</accession>